<evidence type="ECO:0000256" key="1">
    <source>
        <dbReference type="SAM" id="Coils"/>
    </source>
</evidence>
<dbReference type="EMBL" id="JAGSSW010000006">
    <property type="protein sequence ID" value="MBR8464288.1"/>
    <property type="molecule type" value="Genomic_DNA"/>
</dbReference>
<keyword evidence="1" id="KW-0175">Coiled coil</keyword>
<dbReference type="InterPro" id="IPR016913">
    <property type="entry name" value="UCP029215"/>
</dbReference>
<keyword evidence="3" id="KW-1185">Reference proteome</keyword>
<evidence type="ECO:0000313" key="3">
    <source>
        <dbReference type="Proteomes" id="UP000682951"/>
    </source>
</evidence>
<organism evidence="2 3">
    <name type="scientific">Campylobacter anatolicus</name>
    <dbReference type="NCBI Taxonomy" id="2829105"/>
    <lineage>
        <taxon>Bacteria</taxon>
        <taxon>Pseudomonadati</taxon>
        <taxon>Campylobacterota</taxon>
        <taxon>Epsilonproteobacteria</taxon>
        <taxon>Campylobacterales</taxon>
        <taxon>Campylobacteraceae</taxon>
        <taxon>Campylobacter</taxon>
    </lineage>
</organism>
<name>A0ABS5HJ44_9BACT</name>
<comment type="caution">
    <text evidence="2">The sequence shown here is derived from an EMBL/GenBank/DDBJ whole genome shotgun (WGS) entry which is preliminary data.</text>
</comment>
<evidence type="ECO:0000313" key="2">
    <source>
        <dbReference type="EMBL" id="MBR8464288.1"/>
    </source>
</evidence>
<protein>
    <submittedName>
        <fullName evidence="2">DUF2213 domain-containing protein</fullName>
    </submittedName>
</protein>
<reference evidence="2 3" key="1">
    <citation type="submission" date="2021-04" db="EMBL/GenBank/DDBJ databases">
        <title>Molecular and phenotypic characterization and identification of bacterial isolates recovered from the Anatolian ground squirrels (Spermophilus xanthoprymnus) and which have the potential to form a new species in the Campylobacter genus.</title>
        <authorList>
            <person name="Aydin F."/>
            <person name="Abay S."/>
            <person name="Kayman T."/>
            <person name="Karakaya E."/>
            <person name="Mustak H.K."/>
            <person name="Mustak I.B."/>
            <person name="Bilgin N."/>
            <person name="Duzler A."/>
            <person name="Sahin O."/>
            <person name="Guran O."/>
            <person name="Saticioglu I.B."/>
        </authorList>
    </citation>
    <scope>NUCLEOTIDE SEQUENCE [LARGE SCALE GENOMIC DNA]</scope>
    <source>
        <strain evidence="3">faydin-G24</strain>
    </source>
</reference>
<dbReference type="RefSeq" id="WP_212142218.1">
    <property type="nucleotide sequence ID" value="NZ_JAGSSW010000006.1"/>
</dbReference>
<feature type="coiled-coil region" evidence="1">
    <location>
        <begin position="244"/>
        <end position="278"/>
    </location>
</feature>
<dbReference type="PIRSF" id="PIRSF029215">
    <property type="entry name" value="UCP029215"/>
    <property type="match status" value="1"/>
</dbReference>
<gene>
    <name evidence="2" type="ORF">KDD93_06900</name>
</gene>
<sequence length="364" mass="40929">MKFNINNDGYIVTKAKMASIKPMKYDGAEIGQKPNVIYDVFRDEAEVFNDETIKSFEGKPLTLTHPDDDVTAANWKDIAIGHVQNVRREGDYLVGDVYINDENAIQIIKKYGIKEVSCGYDSKLVNKDGKIYQTQIRGNHLAVVAQGRAGKECRLMDKKFINERAKMEFKDRAKEATARLIKLKDAEDTSEELKEQSKALLDLLKEAGGIDEELKSVKAKLADFKKVNDEQTVTNTQNEPGSEVEELKEQILVLKKENEELKQEIQRLKQEQESKEAIADAKANFSGVKITDAKSARDVYSAVILDTKALEPQELATLSDGEIKALYMGMRINAKKADGVNDVLNRLYDTNASKIDLNKKFGRS</sequence>
<accession>A0ABS5HJ44</accession>
<feature type="coiled-coil region" evidence="1">
    <location>
        <begin position="166"/>
        <end position="206"/>
    </location>
</feature>
<dbReference type="Pfam" id="PF09979">
    <property type="entry name" value="DUF2213"/>
    <property type="match status" value="1"/>
</dbReference>
<proteinExistence type="predicted"/>
<dbReference type="Proteomes" id="UP000682951">
    <property type="component" value="Unassembled WGS sequence"/>
</dbReference>